<dbReference type="AlphaFoldDB" id="A0A3M7Q9P3"/>
<protein>
    <submittedName>
        <fullName evidence="1">Uncharacterized protein</fullName>
    </submittedName>
</protein>
<dbReference type="Proteomes" id="UP000276133">
    <property type="component" value="Unassembled WGS sequence"/>
</dbReference>
<evidence type="ECO:0000313" key="2">
    <source>
        <dbReference type="Proteomes" id="UP000276133"/>
    </source>
</evidence>
<proteinExistence type="predicted"/>
<name>A0A3M7Q9P3_BRAPC</name>
<reference evidence="1 2" key="1">
    <citation type="journal article" date="2018" name="Sci. Rep.">
        <title>Genomic signatures of local adaptation to the degree of environmental predictability in rotifers.</title>
        <authorList>
            <person name="Franch-Gras L."/>
            <person name="Hahn C."/>
            <person name="Garcia-Roger E.M."/>
            <person name="Carmona M.J."/>
            <person name="Serra M."/>
            <person name="Gomez A."/>
        </authorList>
    </citation>
    <scope>NUCLEOTIDE SEQUENCE [LARGE SCALE GENOMIC DNA]</scope>
    <source>
        <strain evidence="1">HYR1</strain>
    </source>
</reference>
<sequence>MHNISIQEYKKFFYQNLKLDFCSGSALGNSLIENLSSYIISESAKSDDEDNVCWARLENALTINVLESMNRSTQLTRHDSVLPSNLDTLGIKFSYELSNSEGKIKKTINLLTSLLSSNIKIN</sequence>
<gene>
    <name evidence="1" type="ORF">BpHYR1_013576</name>
</gene>
<accession>A0A3M7Q9P3</accession>
<keyword evidence="2" id="KW-1185">Reference proteome</keyword>
<organism evidence="1 2">
    <name type="scientific">Brachionus plicatilis</name>
    <name type="common">Marine rotifer</name>
    <name type="synonym">Brachionus muelleri</name>
    <dbReference type="NCBI Taxonomy" id="10195"/>
    <lineage>
        <taxon>Eukaryota</taxon>
        <taxon>Metazoa</taxon>
        <taxon>Spiralia</taxon>
        <taxon>Gnathifera</taxon>
        <taxon>Rotifera</taxon>
        <taxon>Eurotatoria</taxon>
        <taxon>Monogononta</taxon>
        <taxon>Pseudotrocha</taxon>
        <taxon>Ploima</taxon>
        <taxon>Brachionidae</taxon>
        <taxon>Brachionus</taxon>
    </lineage>
</organism>
<evidence type="ECO:0000313" key="1">
    <source>
        <dbReference type="EMBL" id="RNA08120.1"/>
    </source>
</evidence>
<comment type="caution">
    <text evidence="1">The sequence shown here is derived from an EMBL/GenBank/DDBJ whole genome shotgun (WGS) entry which is preliminary data.</text>
</comment>
<dbReference type="EMBL" id="REGN01006854">
    <property type="protein sequence ID" value="RNA08120.1"/>
    <property type="molecule type" value="Genomic_DNA"/>
</dbReference>